<dbReference type="SUPFAM" id="SSF49777">
    <property type="entry name" value="PEBP-like"/>
    <property type="match status" value="1"/>
</dbReference>
<gene>
    <name evidence="2" type="ORF">IP93_00670</name>
</gene>
<dbReference type="Pfam" id="PF01161">
    <property type="entry name" value="PBP"/>
    <property type="match status" value="1"/>
</dbReference>
<dbReference type="PANTHER" id="PTHR30289">
    <property type="entry name" value="UNCHARACTERIZED PROTEIN YBCL-RELATED"/>
    <property type="match status" value="1"/>
</dbReference>
<sequence>MQIRSNSFEHRQRLSPEFAAGQPTADGFGFAPNRNPHLAWDEVPAGTRSFVLLCIDPDVPTVAEMVGRSDVHIPVEQPRCDFVHWVMADIPADVREIAAGACSDGVAPHGKAEPAGPIGSRQGLNDYTGWFAGDEAMAGDWRGYDGPFPPPNDLRLHRYFFRVFALDVAGLRLPERFAAADVQAAMHGHVLAEAAIYATYSLNPGVKG</sequence>
<keyword evidence="3" id="KW-1185">Reference proteome</keyword>
<dbReference type="Proteomes" id="UP000316471">
    <property type="component" value="Unassembled WGS sequence"/>
</dbReference>
<protein>
    <recommendedName>
        <fullName evidence="4">PBP family phospholipid-binding protein</fullName>
    </recommendedName>
</protein>
<feature type="region of interest" description="Disordered" evidence="1">
    <location>
        <begin position="1"/>
        <end position="30"/>
    </location>
</feature>
<dbReference type="NCBIfam" id="TIGR00481">
    <property type="entry name" value="YbhB/YbcL family Raf kinase inhibitor-like protein"/>
    <property type="match status" value="1"/>
</dbReference>
<dbReference type="InterPro" id="IPR008914">
    <property type="entry name" value="PEBP"/>
</dbReference>
<proteinExistence type="predicted"/>
<evidence type="ECO:0008006" key="4">
    <source>
        <dbReference type="Google" id="ProtNLM"/>
    </source>
</evidence>
<dbReference type="AlphaFoldDB" id="A0A562M144"/>
<dbReference type="Gene3D" id="3.90.280.10">
    <property type="entry name" value="PEBP-like"/>
    <property type="match status" value="1"/>
</dbReference>
<reference evidence="2 3" key="1">
    <citation type="journal article" date="2015" name="Stand. Genomic Sci.">
        <title>Genomic Encyclopedia of Bacterial and Archaeal Type Strains, Phase III: the genomes of soil and plant-associated and newly described type strains.</title>
        <authorList>
            <person name="Whitman W.B."/>
            <person name="Woyke T."/>
            <person name="Klenk H.P."/>
            <person name="Zhou Y."/>
            <person name="Lilburn T.G."/>
            <person name="Beck B.J."/>
            <person name="De Vos P."/>
            <person name="Vandamme P."/>
            <person name="Eisen J.A."/>
            <person name="Garrity G."/>
            <person name="Hugenholtz P."/>
            <person name="Kyrpides N.C."/>
        </authorList>
    </citation>
    <scope>NUCLEOTIDE SEQUENCE [LARGE SCALE GENOMIC DNA]</scope>
    <source>
        <strain evidence="2 3">CGMCC 1.10136</strain>
    </source>
</reference>
<accession>A0A562M144</accession>
<dbReference type="CDD" id="cd00865">
    <property type="entry name" value="PEBP_bact_arch"/>
    <property type="match status" value="1"/>
</dbReference>
<dbReference type="OrthoDB" id="9797506at2"/>
<dbReference type="PANTHER" id="PTHR30289:SF1">
    <property type="entry name" value="PEBP (PHOSPHATIDYLETHANOLAMINE-BINDING PROTEIN) FAMILY PROTEIN"/>
    <property type="match status" value="1"/>
</dbReference>
<dbReference type="InterPro" id="IPR005247">
    <property type="entry name" value="YbhB_YbcL/LppC-like"/>
</dbReference>
<organism evidence="2 3">
    <name type="scientific">Aerolutibacter ruishenii</name>
    <dbReference type="NCBI Taxonomy" id="686800"/>
    <lineage>
        <taxon>Bacteria</taxon>
        <taxon>Pseudomonadati</taxon>
        <taxon>Pseudomonadota</taxon>
        <taxon>Gammaproteobacteria</taxon>
        <taxon>Lysobacterales</taxon>
        <taxon>Lysobacteraceae</taxon>
        <taxon>Aerolutibacter</taxon>
    </lineage>
</organism>
<dbReference type="EMBL" id="VLKP01000002">
    <property type="protein sequence ID" value="TWI13508.1"/>
    <property type="molecule type" value="Genomic_DNA"/>
</dbReference>
<evidence type="ECO:0000313" key="2">
    <source>
        <dbReference type="EMBL" id="TWI13508.1"/>
    </source>
</evidence>
<name>A0A562M144_9GAMM</name>
<evidence type="ECO:0000313" key="3">
    <source>
        <dbReference type="Proteomes" id="UP000316471"/>
    </source>
</evidence>
<comment type="caution">
    <text evidence="2">The sequence shown here is derived from an EMBL/GenBank/DDBJ whole genome shotgun (WGS) entry which is preliminary data.</text>
</comment>
<dbReference type="RefSeq" id="WP_144811982.1">
    <property type="nucleotide sequence ID" value="NZ_VLKP01000002.1"/>
</dbReference>
<dbReference type="InterPro" id="IPR036610">
    <property type="entry name" value="PEBP-like_sf"/>
</dbReference>
<evidence type="ECO:0000256" key="1">
    <source>
        <dbReference type="SAM" id="MobiDB-lite"/>
    </source>
</evidence>